<evidence type="ECO:0000313" key="3">
    <source>
        <dbReference type="Proteomes" id="UP000562984"/>
    </source>
</evidence>
<feature type="compositionally biased region" description="Polar residues" evidence="1">
    <location>
        <begin position="263"/>
        <end position="275"/>
    </location>
</feature>
<organism evidence="2 3">
    <name type="scientific">Nakamurella aerolata</name>
    <dbReference type="NCBI Taxonomy" id="1656892"/>
    <lineage>
        <taxon>Bacteria</taxon>
        <taxon>Bacillati</taxon>
        <taxon>Actinomycetota</taxon>
        <taxon>Actinomycetes</taxon>
        <taxon>Nakamurellales</taxon>
        <taxon>Nakamurellaceae</taxon>
        <taxon>Nakamurella</taxon>
    </lineage>
</organism>
<keyword evidence="3" id="KW-1185">Reference proteome</keyword>
<feature type="compositionally biased region" description="Low complexity" evidence="1">
    <location>
        <begin position="1"/>
        <end position="30"/>
    </location>
</feature>
<dbReference type="EMBL" id="JABEND010000005">
    <property type="protein sequence ID" value="NNG36135.1"/>
    <property type="molecule type" value="Genomic_DNA"/>
</dbReference>
<evidence type="ECO:0000256" key="1">
    <source>
        <dbReference type="SAM" id="MobiDB-lite"/>
    </source>
</evidence>
<reference evidence="2 3" key="1">
    <citation type="submission" date="2020-05" db="EMBL/GenBank/DDBJ databases">
        <title>Nakamurella sp. DB0629 isolated from air conditioner.</title>
        <authorList>
            <person name="Kim D.H."/>
            <person name="Kim D.-U."/>
        </authorList>
    </citation>
    <scope>NUCLEOTIDE SEQUENCE [LARGE SCALE GENOMIC DNA]</scope>
    <source>
        <strain evidence="2 3">DB0629</strain>
    </source>
</reference>
<proteinExistence type="predicted"/>
<gene>
    <name evidence="2" type="ORF">HKD39_10485</name>
</gene>
<dbReference type="AlphaFoldDB" id="A0A849A6J3"/>
<sequence length="298" mass="30203">MNPPAGADAAAHPPDTIGAAAEAAGACPAASPVSESGAGPDSDSATVSAAELVRRARRDARESLARWRPRALAGRTSYRQRVVGAAALVAAVSGIFGGLQGVPAQAAVPQVPVGTPIDTPQWRVTVEKVQLYRPDAFAPTLRISQPGRHWLVVVTTMAVAADEPMTPAAGSGSAAKAAVTLPDEPGLNSANPDQVLIVSDGTVNPTLQPGVPEQVAFFWEQQDSAGTTGAAAASAGQPASGASPSGTGSSQPGTGPNARVEVNSEQQRRWVTNQELRWGDPAAKAVVVAPIRPFPAGS</sequence>
<feature type="region of interest" description="Disordered" evidence="1">
    <location>
        <begin position="1"/>
        <end position="47"/>
    </location>
</feature>
<name>A0A849A6J3_9ACTN</name>
<feature type="region of interest" description="Disordered" evidence="1">
    <location>
        <begin position="227"/>
        <end position="282"/>
    </location>
</feature>
<dbReference type="RefSeq" id="WP_171199819.1">
    <property type="nucleotide sequence ID" value="NZ_JABEND010000005.1"/>
</dbReference>
<dbReference type="Proteomes" id="UP000562984">
    <property type="component" value="Unassembled WGS sequence"/>
</dbReference>
<comment type="caution">
    <text evidence="2">The sequence shown here is derived from an EMBL/GenBank/DDBJ whole genome shotgun (WGS) entry which is preliminary data.</text>
</comment>
<accession>A0A849A6J3</accession>
<feature type="compositionally biased region" description="Low complexity" evidence="1">
    <location>
        <begin position="227"/>
        <end position="256"/>
    </location>
</feature>
<protein>
    <submittedName>
        <fullName evidence="2">Uncharacterized protein</fullName>
    </submittedName>
</protein>
<evidence type="ECO:0000313" key="2">
    <source>
        <dbReference type="EMBL" id="NNG36135.1"/>
    </source>
</evidence>